<sequence>MFARRPPALGPRCAPGRGRAGRAGRAGGRAGPGPGRGRGRTTARAHPAGASTQSGARGAGPRREPPAGPGAQGASVRGAGPRAGHKREWTRGGGGRGAAAPPKGPPAAERPLRQRPGWRRLRPPAWAAAPAEGRRAGDRGEKTPAVPGTCSASALGGDHCTVRTCRDTSALLLHRQAWEETDDKVGCPFSCDTGPMLRVKPPSRGQQHPSPLVVFETLQWTYYV</sequence>
<dbReference type="GeneID" id="128312266"/>
<feature type="compositionally biased region" description="Low complexity" evidence="1">
    <location>
        <begin position="1"/>
        <end position="17"/>
    </location>
</feature>
<evidence type="ECO:0000313" key="3">
    <source>
        <dbReference type="RefSeq" id="XP_053061394.1"/>
    </source>
</evidence>
<evidence type="ECO:0000256" key="1">
    <source>
        <dbReference type="SAM" id="MobiDB-lite"/>
    </source>
</evidence>
<keyword evidence="2" id="KW-1185">Reference proteome</keyword>
<evidence type="ECO:0000313" key="2">
    <source>
        <dbReference type="Proteomes" id="UP001652583"/>
    </source>
</evidence>
<name>A0ABM3NPN3_ACIJB</name>
<gene>
    <name evidence="3" type="primary">LOC128312266</name>
</gene>
<protein>
    <submittedName>
        <fullName evidence="3">Myosin IC heavy chain-like isoform X2</fullName>
    </submittedName>
</protein>
<proteinExistence type="predicted"/>
<feature type="compositionally biased region" description="Gly residues" evidence="1">
    <location>
        <begin position="24"/>
        <end position="36"/>
    </location>
</feature>
<feature type="compositionally biased region" description="Low complexity" evidence="1">
    <location>
        <begin position="98"/>
        <end position="109"/>
    </location>
</feature>
<dbReference type="RefSeq" id="XP_053061394.1">
    <property type="nucleotide sequence ID" value="XM_053205419.1"/>
</dbReference>
<organism evidence="2 3">
    <name type="scientific">Acinonyx jubatus</name>
    <name type="common">Cheetah</name>
    <dbReference type="NCBI Taxonomy" id="32536"/>
    <lineage>
        <taxon>Eukaryota</taxon>
        <taxon>Metazoa</taxon>
        <taxon>Chordata</taxon>
        <taxon>Craniata</taxon>
        <taxon>Vertebrata</taxon>
        <taxon>Euteleostomi</taxon>
        <taxon>Mammalia</taxon>
        <taxon>Eutheria</taxon>
        <taxon>Laurasiatheria</taxon>
        <taxon>Carnivora</taxon>
        <taxon>Feliformia</taxon>
        <taxon>Felidae</taxon>
        <taxon>Felinae</taxon>
        <taxon>Acinonyx</taxon>
    </lineage>
</organism>
<feature type="compositionally biased region" description="Basic and acidic residues" evidence="1">
    <location>
        <begin position="132"/>
        <end position="142"/>
    </location>
</feature>
<dbReference type="Proteomes" id="UP001652583">
    <property type="component" value="Chromosome D4"/>
</dbReference>
<reference evidence="3" key="1">
    <citation type="submission" date="2025-08" db="UniProtKB">
        <authorList>
            <consortium name="RefSeq"/>
        </authorList>
    </citation>
    <scope>IDENTIFICATION</scope>
    <source>
        <tissue evidence="3">Blood</tissue>
    </source>
</reference>
<feature type="region of interest" description="Disordered" evidence="1">
    <location>
        <begin position="1"/>
        <end position="149"/>
    </location>
</feature>
<accession>A0ABM3NPN3</accession>